<gene>
    <name evidence="3" type="ORF">ASN18_1639</name>
</gene>
<dbReference type="Proteomes" id="UP000060487">
    <property type="component" value="Unassembled WGS sequence"/>
</dbReference>
<evidence type="ECO:0000313" key="4">
    <source>
        <dbReference type="Proteomes" id="UP000060487"/>
    </source>
</evidence>
<feature type="transmembrane region" description="Helical" evidence="2">
    <location>
        <begin position="34"/>
        <end position="55"/>
    </location>
</feature>
<dbReference type="PANTHER" id="PTHR43317:SF1">
    <property type="entry name" value="THERMOSPERMINE SYNTHASE ACAULIS5"/>
    <property type="match status" value="1"/>
</dbReference>
<dbReference type="InterPro" id="IPR036259">
    <property type="entry name" value="MFS_trans_sf"/>
</dbReference>
<keyword evidence="3" id="KW-0808">Transferase</keyword>
<feature type="transmembrane region" description="Helical" evidence="2">
    <location>
        <begin position="237"/>
        <end position="255"/>
    </location>
</feature>
<dbReference type="SUPFAM" id="SSF53335">
    <property type="entry name" value="S-adenosyl-L-methionine-dependent methyltransferases"/>
    <property type="match status" value="1"/>
</dbReference>
<proteinExistence type="predicted"/>
<dbReference type="SUPFAM" id="SSF103473">
    <property type="entry name" value="MFS general substrate transporter"/>
    <property type="match status" value="1"/>
</dbReference>
<organism evidence="3 4">
    <name type="scientific">Candidatus Magnetominusculus xianensis</name>
    <dbReference type="NCBI Taxonomy" id="1748249"/>
    <lineage>
        <taxon>Bacteria</taxon>
        <taxon>Pseudomonadati</taxon>
        <taxon>Nitrospirota</taxon>
        <taxon>Nitrospiria</taxon>
        <taxon>Nitrospirales</taxon>
        <taxon>Nitrospiraceae</taxon>
        <taxon>Candidatus Magnetominusculus</taxon>
    </lineage>
</organism>
<name>A0ABR5SFG9_9BACT</name>
<feature type="transmembrane region" description="Helical" evidence="2">
    <location>
        <begin position="116"/>
        <end position="137"/>
    </location>
</feature>
<feature type="transmembrane region" description="Helical" evidence="2">
    <location>
        <begin position="417"/>
        <end position="436"/>
    </location>
</feature>
<dbReference type="RefSeq" id="WP_236861608.1">
    <property type="nucleotide sequence ID" value="NZ_LNQR01000058.1"/>
</dbReference>
<dbReference type="PANTHER" id="PTHR43317">
    <property type="entry name" value="THERMOSPERMINE SYNTHASE ACAULIS5"/>
    <property type="match status" value="1"/>
</dbReference>
<dbReference type="EC" id="2.5.1.16" evidence="3"/>
<feature type="transmembrane region" description="Helical" evidence="2">
    <location>
        <begin position="6"/>
        <end position="27"/>
    </location>
</feature>
<keyword evidence="2" id="KW-1133">Transmembrane helix</keyword>
<feature type="transmembrane region" description="Helical" evidence="2">
    <location>
        <begin position="75"/>
        <end position="96"/>
    </location>
</feature>
<feature type="transmembrane region" description="Helical" evidence="2">
    <location>
        <begin position="267"/>
        <end position="288"/>
    </location>
</feature>
<dbReference type="EMBL" id="LNQR01000058">
    <property type="protein sequence ID" value="KWT85928.1"/>
    <property type="molecule type" value="Genomic_DNA"/>
</dbReference>
<keyword evidence="1" id="KW-0620">Polyamine biosynthesis</keyword>
<dbReference type="GO" id="GO:0004766">
    <property type="term" value="F:spermidine synthase activity"/>
    <property type="evidence" value="ECO:0007669"/>
    <property type="project" value="UniProtKB-EC"/>
</dbReference>
<sequence length="740" mass="82072">MKRIRAALFVLFFLSGFAGLLYQVVWLRMAYASFGIITPVLSVVISVFMLGLAAGTLFGGRFIDSISARTGLSPVFFYALTECCIGAGAFLVPLVFRSGSAALLMAGEMDSARYLVLSTLVIIASILPLCILMGFTFPFMMSFVKNLDKSNKTGFSFLYLANVIGAMSGTIITALVLVELLGLRRTWTVAAYVNFLIAAISVVIGIMYPYRKTNAGDNIIDVDRDAVHDTTVSSGQALLLLFSTGLTSMSLEVVWIRAFTPAFGTSIYTFAAILAVYLFATSAGSLLYRRHLAGDRVYDTYKLIKLLGISVFFPIVLSDWRLRSFDIVFQALVLLSIMPFCALLGYLTPKLIDLYSEGRPSGAGYAYSINIIGCIAGPVLASYVFLQYFGIKFSMVAMALPYVVFFISYLVKTPVRASGAAAVTGVLLIVSIFISYDHEMFYNKNNNLVVRDYTATVVALGKGMDKRLFVNGIGITHLTPITKHMAHIPMMLLDRPISQAPPVSALIICFGMGTTHRSMLTWNIKSTAIELIPSVKAVFPYFYDDAHAILENPNGRIVVDDGRRFLNRTKEMYDVITIDPPPPVEAAGSSLLYSEDFYNAIKSRLREGGIFQQWVPIAELKTQQAIVRSIVNSFPYVKAYTGIEGWGVHFFASMSPIKMPQIKEIEVKMPELAKQDLLEWSGSKDFSQFMSKFLLTELTIQQLLNNNTHILISDDKPYNEYYFLRRQKAFLTTVLSKFAK</sequence>
<dbReference type="InterPro" id="IPR029063">
    <property type="entry name" value="SAM-dependent_MTases_sf"/>
</dbReference>
<feature type="transmembrane region" description="Helical" evidence="2">
    <location>
        <begin position="327"/>
        <end position="347"/>
    </location>
</feature>
<keyword evidence="2" id="KW-0472">Membrane</keyword>
<feature type="transmembrane region" description="Helical" evidence="2">
    <location>
        <begin position="157"/>
        <end position="177"/>
    </location>
</feature>
<dbReference type="Pfam" id="PF01564">
    <property type="entry name" value="Spermine_synth"/>
    <property type="match status" value="1"/>
</dbReference>
<feature type="transmembrane region" description="Helical" evidence="2">
    <location>
        <begin position="189"/>
        <end position="208"/>
    </location>
</feature>
<dbReference type="Gene3D" id="3.40.50.150">
    <property type="entry name" value="Vaccinia Virus protein VP39"/>
    <property type="match status" value="1"/>
</dbReference>
<feature type="transmembrane region" description="Helical" evidence="2">
    <location>
        <begin position="367"/>
        <end position="386"/>
    </location>
</feature>
<feature type="transmembrane region" description="Helical" evidence="2">
    <location>
        <begin position="300"/>
        <end position="320"/>
    </location>
</feature>
<keyword evidence="2" id="KW-0812">Transmembrane</keyword>
<accession>A0ABR5SFG9</accession>
<feature type="transmembrane region" description="Helical" evidence="2">
    <location>
        <begin position="393"/>
        <end position="411"/>
    </location>
</feature>
<dbReference type="NCBIfam" id="NF037959">
    <property type="entry name" value="MFS_SpdSyn"/>
    <property type="match status" value="1"/>
</dbReference>
<evidence type="ECO:0000313" key="3">
    <source>
        <dbReference type="EMBL" id="KWT85928.1"/>
    </source>
</evidence>
<evidence type="ECO:0000256" key="1">
    <source>
        <dbReference type="ARBA" id="ARBA00023115"/>
    </source>
</evidence>
<evidence type="ECO:0000256" key="2">
    <source>
        <dbReference type="SAM" id="Phobius"/>
    </source>
</evidence>
<protein>
    <submittedName>
        <fullName evidence="3">Spermidine synthase</fullName>
        <ecNumber evidence="3">2.5.1.16</ecNumber>
    </submittedName>
</protein>
<keyword evidence="4" id="KW-1185">Reference proteome</keyword>
<reference evidence="3 4" key="1">
    <citation type="submission" date="2015-11" db="EMBL/GenBank/DDBJ databases">
        <authorList>
            <person name="Lin W."/>
        </authorList>
    </citation>
    <scope>NUCLEOTIDE SEQUENCE [LARGE SCALE GENOMIC DNA]</scope>
    <source>
        <strain evidence="3 4">HCH-1</strain>
    </source>
</reference>
<comment type="caution">
    <text evidence="3">The sequence shown here is derived from an EMBL/GenBank/DDBJ whole genome shotgun (WGS) entry which is preliminary data.</text>
</comment>